<proteinExistence type="predicted"/>
<reference evidence="2 3" key="1">
    <citation type="submission" date="2016-10" db="EMBL/GenBank/DDBJ databases">
        <authorList>
            <person name="de Groot N.N."/>
        </authorList>
    </citation>
    <scope>NUCLEOTIDE SEQUENCE [LARGE SCALE GENOMIC DNA]</scope>
    <source>
        <strain evidence="2 3">DSM 45434</strain>
    </source>
</reference>
<organism evidence="2 3">
    <name type="scientific">Corynebacterium timonense</name>
    <dbReference type="NCBI Taxonomy" id="441500"/>
    <lineage>
        <taxon>Bacteria</taxon>
        <taxon>Bacillati</taxon>
        <taxon>Actinomycetota</taxon>
        <taxon>Actinomycetes</taxon>
        <taxon>Mycobacteriales</taxon>
        <taxon>Corynebacteriaceae</taxon>
        <taxon>Corynebacterium</taxon>
    </lineage>
</organism>
<evidence type="ECO:0000256" key="1">
    <source>
        <dbReference type="SAM" id="MobiDB-lite"/>
    </source>
</evidence>
<protein>
    <submittedName>
        <fullName evidence="2">Uncharacterized protein</fullName>
    </submittedName>
</protein>
<evidence type="ECO:0000313" key="2">
    <source>
        <dbReference type="EMBL" id="SDS67034.1"/>
    </source>
</evidence>
<keyword evidence="3" id="KW-1185">Reference proteome</keyword>
<sequence length="86" mass="8712">MNSKTLPATPVTSSNFWAPSVFSSQPKNFSEEPEAVPSASSDSLEEPKVELESSWVVAAGVSAVAVSAEATPASAAAMTVAVTAVN</sequence>
<gene>
    <name evidence="2" type="ORF">SAMN04488539_2138</name>
</gene>
<dbReference type="EMBL" id="LT629765">
    <property type="protein sequence ID" value="SDS67034.1"/>
    <property type="molecule type" value="Genomic_DNA"/>
</dbReference>
<evidence type="ECO:0000313" key="3">
    <source>
        <dbReference type="Proteomes" id="UP000182237"/>
    </source>
</evidence>
<accession>A0A1H1U3R7</accession>
<name>A0A1H1U3R7_9CORY</name>
<dbReference type="AlphaFoldDB" id="A0A1H1U3R7"/>
<feature type="region of interest" description="Disordered" evidence="1">
    <location>
        <begin position="24"/>
        <end position="47"/>
    </location>
</feature>
<dbReference type="Proteomes" id="UP000182237">
    <property type="component" value="Chromosome I"/>
</dbReference>